<reference evidence="1" key="1">
    <citation type="submission" date="2023-10" db="EMBL/GenBank/DDBJ databases">
        <title>Chromosome-level genome of the transformable northern wattle, Acacia crassicarpa.</title>
        <authorList>
            <person name="Massaro I."/>
            <person name="Sinha N.R."/>
            <person name="Poethig S."/>
            <person name="Leichty A.R."/>
        </authorList>
    </citation>
    <scope>NUCLEOTIDE SEQUENCE</scope>
    <source>
        <strain evidence="1">Acra3RX</strain>
        <tissue evidence="1">Leaf</tissue>
    </source>
</reference>
<organism evidence="1 2">
    <name type="scientific">Acacia crassicarpa</name>
    <name type="common">northern wattle</name>
    <dbReference type="NCBI Taxonomy" id="499986"/>
    <lineage>
        <taxon>Eukaryota</taxon>
        <taxon>Viridiplantae</taxon>
        <taxon>Streptophyta</taxon>
        <taxon>Embryophyta</taxon>
        <taxon>Tracheophyta</taxon>
        <taxon>Spermatophyta</taxon>
        <taxon>Magnoliopsida</taxon>
        <taxon>eudicotyledons</taxon>
        <taxon>Gunneridae</taxon>
        <taxon>Pentapetalae</taxon>
        <taxon>rosids</taxon>
        <taxon>fabids</taxon>
        <taxon>Fabales</taxon>
        <taxon>Fabaceae</taxon>
        <taxon>Caesalpinioideae</taxon>
        <taxon>mimosoid clade</taxon>
        <taxon>Acacieae</taxon>
        <taxon>Acacia</taxon>
    </lineage>
</organism>
<accession>A0AAE1IS45</accession>
<name>A0AAE1IS45_9FABA</name>
<sequence length="103" mass="11693">MDLRAALRNLLRVSDFFIIPVPHGESSTYLTVYKHQRFCIPRNAPVGVGISSITAPVPKSRCVVSTRCFRAEENLRKTGLSASLMFAFPSPEKWELTRLWLEL</sequence>
<gene>
    <name evidence="1" type="ORF">QN277_009008</name>
</gene>
<evidence type="ECO:0000313" key="2">
    <source>
        <dbReference type="Proteomes" id="UP001293593"/>
    </source>
</evidence>
<dbReference type="AlphaFoldDB" id="A0AAE1IS45"/>
<keyword evidence="2" id="KW-1185">Reference proteome</keyword>
<proteinExistence type="predicted"/>
<comment type="caution">
    <text evidence="1">The sequence shown here is derived from an EMBL/GenBank/DDBJ whole genome shotgun (WGS) entry which is preliminary data.</text>
</comment>
<dbReference type="Proteomes" id="UP001293593">
    <property type="component" value="Unassembled WGS sequence"/>
</dbReference>
<dbReference type="EMBL" id="JAWXYG010000013">
    <property type="protein sequence ID" value="KAK4256095.1"/>
    <property type="molecule type" value="Genomic_DNA"/>
</dbReference>
<evidence type="ECO:0000313" key="1">
    <source>
        <dbReference type="EMBL" id="KAK4256095.1"/>
    </source>
</evidence>
<protein>
    <submittedName>
        <fullName evidence="1">Uncharacterized protein</fullName>
    </submittedName>
</protein>